<evidence type="ECO:0000259" key="3">
    <source>
        <dbReference type="Pfam" id="PF11961"/>
    </source>
</evidence>
<feature type="region of interest" description="Disordered" evidence="1">
    <location>
        <begin position="308"/>
        <end position="344"/>
    </location>
</feature>
<keyword evidence="4" id="KW-1185">Reference proteome</keyword>
<dbReference type="InterPro" id="IPR007700">
    <property type="entry name" value="DUF668"/>
</dbReference>
<dbReference type="KEGG" id="cmos:111441752"/>
<protein>
    <submittedName>
        <fullName evidence="5">Uncharacterized protein LOC111441752</fullName>
    </submittedName>
</protein>
<dbReference type="AlphaFoldDB" id="A0A6J1F859"/>
<organism evidence="4 5">
    <name type="scientific">Cucurbita moschata</name>
    <name type="common">Winter crookneck squash</name>
    <name type="synonym">Cucurbita pepo var. moschata</name>
    <dbReference type="NCBI Taxonomy" id="3662"/>
    <lineage>
        <taxon>Eukaryota</taxon>
        <taxon>Viridiplantae</taxon>
        <taxon>Streptophyta</taxon>
        <taxon>Embryophyta</taxon>
        <taxon>Tracheophyta</taxon>
        <taxon>Spermatophyta</taxon>
        <taxon>Magnoliopsida</taxon>
        <taxon>eudicotyledons</taxon>
        <taxon>Gunneridae</taxon>
        <taxon>Pentapetalae</taxon>
        <taxon>rosids</taxon>
        <taxon>fabids</taxon>
        <taxon>Cucurbitales</taxon>
        <taxon>Cucurbitaceae</taxon>
        <taxon>Cucurbiteae</taxon>
        <taxon>Cucurbita</taxon>
    </lineage>
</organism>
<evidence type="ECO:0000313" key="4">
    <source>
        <dbReference type="Proteomes" id="UP000504609"/>
    </source>
</evidence>
<dbReference type="GeneID" id="111441752"/>
<dbReference type="RefSeq" id="XP_022934618.1">
    <property type="nucleotide sequence ID" value="XM_023078850.1"/>
</dbReference>
<dbReference type="SMR" id="A0A6J1F859"/>
<proteinExistence type="predicted"/>
<feature type="domain" description="DUF3475" evidence="3">
    <location>
        <begin position="33"/>
        <end position="88"/>
    </location>
</feature>
<feature type="region of interest" description="Disordered" evidence="1">
    <location>
        <begin position="245"/>
        <end position="292"/>
    </location>
</feature>
<feature type="compositionally biased region" description="Basic and acidic residues" evidence="1">
    <location>
        <begin position="254"/>
        <end position="269"/>
    </location>
</feature>
<dbReference type="GO" id="GO:0045927">
    <property type="term" value="P:positive regulation of growth"/>
    <property type="evidence" value="ECO:0007669"/>
    <property type="project" value="InterPro"/>
</dbReference>
<dbReference type="PANTHER" id="PTHR31371">
    <property type="entry name" value="BNAC09G50660D PROTEIN"/>
    <property type="match status" value="1"/>
</dbReference>
<dbReference type="Proteomes" id="UP000504609">
    <property type="component" value="Unplaced"/>
</dbReference>
<dbReference type="Pfam" id="PF05003">
    <property type="entry name" value="DUF668"/>
    <property type="match status" value="1"/>
</dbReference>
<evidence type="ECO:0000313" key="5">
    <source>
        <dbReference type="RefSeq" id="XP_022934618.1"/>
    </source>
</evidence>
<gene>
    <name evidence="5" type="primary">LOC111441752</name>
</gene>
<accession>A0A6J1F859</accession>
<feature type="domain" description="DUF668" evidence="2">
    <location>
        <begin position="368"/>
        <end position="456"/>
    </location>
</feature>
<reference evidence="5" key="1">
    <citation type="submission" date="2025-08" db="UniProtKB">
        <authorList>
            <consortium name="RefSeq"/>
        </authorList>
    </citation>
    <scope>IDENTIFICATION</scope>
    <source>
        <tissue evidence="5">Young leaves</tissue>
    </source>
</reference>
<dbReference type="InterPro" id="IPR021864">
    <property type="entry name" value="DUF3475"/>
</dbReference>
<evidence type="ECO:0000259" key="2">
    <source>
        <dbReference type="Pfam" id="PF05003"/>
    </source>
</evidence>
<dbReference type="PANTHER" id="PTHR31371:SF4">
    <property type="entry name" value="DUF668 DOMAIN-CONTAINING PROTEIN"/>
    <property type="match status" value="1"/>
</dbReference>
<dbReference type="Pfam" id="PF11961">
    <property type="entry name" value="DUF3475"/>
    <property type="match status" value="1"/>
</dbReference>
<feature type="compositionally biased region" description="Polar residues" evidence="1">
    <location>
        <begin position="320"/>
        <end position="342"/>
    </location>
</feature>
<evidence type="ECO:0000256" key="1">
    <source>
        <dbReference type="SAM" id="MobiDB-lite"/>
    </source>
</evidence>
<sequence>MAIERRITRSSTFRWVSRKVVLSEPDMAGIGFLSFEIAPLMWKLVQLWNRLEDEEFMRVKRQISDSKGIGILISNDEQFLMELLMVEIVGDLQYIAKSIARFGDKCSDPVLHEFEKFVQDPMKSEFDWGRWQYRWEKMERRVKKMQKFIVLTAELSREMEVLAAIERNLGRNTTIFSFAGGGRKSFNYRKEISWHRRRVQSLKLLTPWNRTFDYILRLFMRSIITITQRIKIVFGVNEMRLPEDSGKRFTGRRIPADNCRRSKVEEQGKKQQGKKQSYNRSPPLMKNSAESKRFSQFPHFRSFRDCKYGATVSPPPSQPVRKTSSLKLKNTGTENRASSSPRRINGGHKSISSFFIKENLPNPPPNSLGAAALSIHYGKIVTLIEQMASAPRLIDNKERDKLYNMLPLSIRKALRSRLRKAAKIRHSSLYDPVLAAEWKSATAKILQWLTSMAHDMETWHSEHSFEKKPDGGDMGGSKPRVLLLQTLHYADREKTEGAIVEVLVALSNICSSNEVDEQRLLKGFGVEVDESYLCRDYGFSCFDVLAL</sequence>
<name>A0A6J1F859_CUCMO</name>